<name>A0A2R4MJM5_9HYPH</name>
<comment type="similarity">
    <text evidence="1">Belongs to the HyuE racemase family.</text>
</comment>
<dbReference type="Proteomes" id="UP000258927">
    <property type="component" value="Plasmid pHL2708Y3"/>
</dbReference>
<keyword evidence="2" id="KW-0614">Plasmid</keyword>
<proteinExistence type="inferred from homology"/>
<dbReference type="Pfam" id="PF01177">
    <property type="entry name" value="Asp_Glu_race"/>
    <property type="match status" value="1"/>
</dbReference>
<dbReference type="PANTHER" id="PTHR28047">
    <property type="entry name" value="PROTEIN DCG1"/>
    <property type="match status" value="1"/>
</dbReference>
<dbReference type="PANTHER" id="PTHR28047:SF5">
    <property type="entry name" value="PROTEIN DCG1"/>
    <property type="match status" value="1"/>
</dbReference>
<dbReference type="InterPro" id="IPR015942">
    <property type="entry name" value="Asp/Glu/hydantoin_racemase"/>
</dbReference>
<protein>
    <submittedName>
        <fullName evidence="2">Allantoin racemase</fullName>
    </submittedName>
</protein>
<reference evidence="2 3" key="1">
    <citation type="submission" date="2017-05" db="EMBL/GenBank/DDBJ databases">
        <title>Genome Analysis of Maritalea myrionectae HL2708#5.</title>
        <authorList>
            <consortium name="Cotde Inc.-PKNU"/>
            <person name="Jang D."/>
            <person name="Oh H.-M."/>
        </authorList>
    </citation>
    <scope>NUCLEOTIDE SEQUENCE [LARGE SCALE GENOMIC DNA]</scope>
    <source>
        <strain evidence="2 3">HL2708#5</strain>
        <plasmid evidence="3">phl2708y3</plasmid>
    </source>
</reference>
<dbReference type="InterPro" id="IPR052186">
    <property type="entry name" value="Hydantoin_racemase-like"/>
</dbReference>
<evidence type="ECO:0000256" key="1">
    <source>
        <dbReference type="ARBA" id="ARBA00038414"/>
    </source>
</evidence>
<dbReference type="GO" id="GO:0047661">
    <property type="term" value="F:amino-acid racemase activity"/>
    <property type="evidence" value="ECO:0007669"/>
    <property type="project" value="InterPro"/>
</dbReference>
<gene>
    <name evidence="2" type="ORF">MXMO3_03689</name>
</gene>
<dbReference type="EMBL" id="CP021332">
    <property type="protein sequence ID" value="AVX06192.1"/>
    <property type="molecule type" value="Genomic_DNA"/>
</dbReference>
<dbReference type="KEGG" id="mmyr:MXMO3_03689"/>
<dbReference type="InterPro" id="IPR053714">
    <property type="entry name" value="Iso_Racemase_Enz_sf"/>
</dbReference>
<dbReference type="RefSeq" id="WP_117397132.1">
    <property type="nucleotide sequence ID" value="NZ_CP021332.1"/>
</dbReference>
<keyword evidence="3" id="KW-1185">Reference proteome</keyword>
<accession>A0A2R4MJM5</accession>
<evidence type="ECO:0000313" key="2">
    <source>
        <dbReference type="EMBL" id="AVX06192.1"/>
    </source>
</evidence>
<dbReference type="Gene3D" id="3.40.50.12500">
    <property type="match status" value="1"/>
</dbReference>
<sequence>MPKILVINPNSSKSVTQSMAHCLVEIGARTSHDIICIELSKSPPGIETDEHVAEVVPHILEAVAASDADAFVIACFSDPGIAKVRAATSKPVFGIAESAYLTALGLGSAFGIISMGPSSIGRHLRYLQHLHLDKRLAGDRAINITVPELMASNVIEGLGETGQALRDQDGASVLILGCAGLGNYRQDLQAQLQLPVVDPVQAGVMHAINALDLNYGGMFDV</sequence>
<evidence type="ECO:0000313" key="3">
    <source>
        <dbReference type="Proteomes" id="UP000258927"/>
    </source>
</evidence>
<organism evidence="2 3">
    <name type="scientific">Maritalea myrionectae</name>
    <dbReference type="NCBI Taxonomy" id="454601"/>
    <lineage>
        <taxon>Bacteria</taxon>
        <taxon>Pseudomonadati</taxon>
        <taxon>Pseudomonadota</taxon>
        <taxon>Alphaproteobacteria</taxon>
        <taxon>Hyphomicrobiales</taxon>
        <taxon>Devosiaceae</taxon>
        <taxon>Maritalea</taxon>
    </lineage>
</organism>
<dbReference type="STRING" id="1122213.GCA_000423365_03393"/>
<geneLocation type="plasmid" evidence="3">
    <name>phl2708y3</name>
</geneLocation>
<dbReference type="AlphaFoldDB" id="A0A2R4MJM5"/>